<evidence type="ECO:0000256" key="1">
    <source>
        <dbReference type="SAM" id="Phobius"/>
    </source>
</evidence>
<keyword evidence="1" id="KW-0812">Transmembrane</keyword>
<dbReference type="Proteomes" id="UP000307874">
    <property type="component" value="Unassembled WGS sequence"/>
</dbReference>
<gene>
    <name evidence="2" type="ORF">FF124_14630</name>
</gene>
<keyword evidence="1" id="KW-1133">Transmembrane helix</keyword>
<comment type="caution">
    <text evidence="2">The sequence shown here is derived from an EMBL/GenBank/DDBJ whole genome shotgun (WGS) entry which is preliminary data.</text>
</comment>
<dbReference type="EMBL" id="VCLB01000008">
    <property type="protein sequence ID" value="TNB46792.1"/>
    <property type="molecule type" value="Genomic_DNA"/>
</dbReference>
<reference evidence="2 3" key="1">
    <citation type="submission" date="2019-05" db="EMBL/GenBank/DDBJ databases">
        <authorList>
            <person name="Lee S.D."/>
        </authorList>
    </citation>
    <scope>NUCLEOTIDE SEQUENCE [LARGE SCALE GENOMIC DNA]</scope>
    <source>
        <strain evidence="2 3">GH2-6</strain>
    </source>
</reference>
<name>A0A5C4JNN9_9HYPH</name>
<organism evidence="2 3">
    <name type="scientific">Martelella lutilitoris</name>
    <dbReference type="NCBI Taxonomy" id="2583532"/>
    <lineage>
        <taxon>Bacteria</taxon>
        <taxon>Pseudomonadati</taxon>
        <taxon>Pseudomonadota</taxon>
        <taxon>Alphaproteobacteria</taxon>
        <taxon>Hyphomicrobiales</taxon>
        <taxon>Aurantimonadaceae</taxon>
        <taxon>Martelella</taxon>
    </lineage>
</organism>
<feature type="transmembrane region" description="Helical" evidence="1">
    <location>
        <begin position="65"/>
        <end position="87"/>
    </location>
</feature>
<feature type="transmembrane region" description="Helical" evidence="1">
    <location>
        <begin position="121"/>
        <end position="139"/>
    </location>
</feature>
<reference evidence="2 3" key="2">
    <citation type="submission" date="2019-06" db="EMBL/GenBank/DDBJ databases">
        <title>Martelella lutilitoris sp. nov., isolated from a tidal mudflat.</title>
        <authorList>
            <person name="Kim Y.-J."/>
        </authorList>
    </citation>
    <scope>NUCLEOTIDE SEQUENCE [LARGE SCALE GENOMIC DNA]</scope>
    <source>
        <strain evidence="2 3">GH2-6</strain>
    </source>
</reference>
<evidence type="ECO:0000313" key="3">
    <source>
        <dbReference type="Proteomes" id="UP000307874"/>
    </source>
</evidence>
<evidence type="ECO:0000313" key="2">
    <source>
        <dbReference type="EMBL" id="TNB46792.1"/>
    </source>
</evidence>
<dbReference type="RefSeq" id="WP_138749233.1">
    <property type="nucleotide sequence ID" value="NZ_VCLB01000008.1"/>
</dbReference>
<dbReference type="AlphaFoldDB" id="A0A5C4JNN9"/>
<accession>A0A5C4JNN9</accession>
<keyword evidence="1" id="KW-0472">Membrane</keyword>
<dbReference type="OrthoDB" id="8449249at2"/>
<keyword evidence="3" id="KW-1185">Reference proteome</keyword>
<sequence length="140" mass="15665">MIGTILTWLAKLGAGGLLDRAAALIEQRAEQAKDREKIEAELTAEYLRQVVAETREMAALNKAKFAVPWFWLFAGFFLVPLAVWWAAICLYNMLWCPDCIYAQPWTIAAFPAPLDAWAGNMIQWVFYVGSGVAGLRAIIK</sequence>
<proteinExistence type="predicted"/>
<protein>
    <submittedName>
        <fullName evidence="2">Uncharacterized protein</fullName>
    </submittedName>
</protein>